<dbReference type="GO" id="GO:0036158">
    <property type="term" value="P:outer dynein arm assembly"/>
    <property type="evidence" value="ECO:0007669"/>
    <property type="project" value="TreeGrafter"/>
</dbReference>
<sequence length="243" mass="28263">MPCESEGDIVSDDKVANFKKIGMKLQSHDRKVRKQSYIDMEKFLSNEDFNNQELRNIFCETHMYILNGLRDKTETVREQAITFLHYFFINKLPLNDFYLTYLFPVLVERMGSVELIEESEEIRLLLLQLLDAIITKYSNTSQLKPFLCDSVLILAETVKDKYPAIKELSCHTVIKLAKGLPTDFHMQAEILIKPIISCFYHQRYKVRLESINAVGEIIMHSSYKGLDEVIGPLAEKLLTKYLQ</sequence>
<comment type="caution">
    <text evidence="2">The sequence shown here is derived from an EMBL/GenBank/DDBJ whole genome shotgun (WGS) entry which is preliminary data.</text>
</comment>
<reference evidence="2" key="1">
    <citation type="journal article" date="2023" name="Insect Mol. Biol.">
        <title>Genome sequencing provides insights into the evolution of gene families encoding plant cell wall-degrading enzymes in longhorned beetles.</title>
        <authorList>
            <person name="Shin N.R."/>
            <person name="Okamura Y."/>
            <person name="Kirsch R."/>
            <person name="Pauchet Y."/>
        </authorList>
    </citation>
    <scope>NUCLEOTIDE SEQUENCE</scope>
    <source>
        <strain evidence="2">RBIC_L_NR</strain>
    </source>
</reference>
<dbReference type="GO" id="GO:0003341">
    <property type="term" value="P:cilium movement"/>
    <property type="evidence" value="ECO:0007669"/>
    <property type="project" value="TreeGrafter"/>
</dbReference>
<dbReference type="GO" id="GO:0005737">
    <property type="term" value="C:cytoplasm"/>
    <property type="evidence" value="ECO:0007669"/>
    <property type="project" value="TreeGrafter"/>
</dbReference>
<dbReference type="Pfam" id="PF25757">
    <property type="entry name" value="TPR_DNAAF5"/>
    <property type="match status" value="1"/>
</dbReference>
<accession>A0AAV8WX01</accession>
<proteinExistence type="predicted"/>
<dbReference type="SUPFAM" id="SSF48371">
    <property type="entry name" value="ARM repeat"/>
    <property type="match status" value="1"/>
</dbReference>
<keyword evidence="3" id="KW-1185">Reference proteome</keyword>
<dbReference type="PANTHER" id="PTHR16216">
    <property type="entry name" value="DYNEIN ASSEMBLY FACTOR 5, AXONEMAL"/>
    <property type="match status" value="1"/>
</dbReference>
<feature type="domain" description="Dynein axonemal assembly factor 5 TPR repeats" evidence="1">
    <location>
        <begin position="25"/>
        <end position="240"/>
    </location>
</feature>
<evidence type="ECO:0000313" key="2">
    <source>
        <dbReference type="EMBL" id="KAJ8931253.1"/>
    </source>
</evidence>
<dbReference type="InterPro" id="IPR052623">
    <property type="entry name" value="DAAF5"/>
</dbReference>
<evidence type="ECO:0000313" key="3">
    <source>
        <dbReference type="Proteomes" id="UP001162156"/>
    </source>
</evidence>
<dbReference type="Proteomes" id="UP001162156">
    <property type="component" value="Unassembled WGS sequence"/>
</dbReference>
<dbReference type="GO" id="GO:0045505">
    <property type="term" value="F:dynein intermediate chain binding"/>
    <property type="evidence" value="ECO:0007669"/>
    <property type="project" value="TreeGrafter"/>
</dbReference>
<dbReference type="GO" id="GO:0036159">
    <property type="term" value="P:inner dynein arm assembly"/>
    <property type="evidence" value="ECO:0007669"/>
    <property type="project" value="TreeGrafter"/>
</dbReference>
<dbReference type="EMBL" id="JANEYF010004422">
    <property type="protein sequence ID" value="KAJ8931253.1"/>
    <property type="molecule type" value="Genomic_DNA"/>
</dbReference>
<dbReference type="PANTHER" id="PTHR16216:SF2">
    <property type="entry name" value="DYNEIN AXONEMAL ASSEMBLY FACTOR 5"/>
    <property type="match status" value="1"/>
</dbReference>
<name>A0AAV8WX01_9CUCU</name>
<organism evidence="2 3">
    <name type="scientific">Rhamnusium bicolor</name>
    <dbReference type="NCBI Taxonomy" id="1586634"/>
    <lineage>
        <taxon>Eukaryota</taxon>
        <taxon>Metazoa</taxon>
        <taxon>Ecdysozoa</taxon>
        <taxon>Arthropoda</taxon>
        <taxon>Hexapoda</taxon>
        <taxon>Insecta</taxon>
        <taxon>Pterygota</taxon>
        <taxon>Neoptera</taxon>
        <taxon>Endopterygota</taxon>
        <taxon>Coleoptera</taxon>
        <taxon>Polyphaga</taxon>
        <taxon>Cucujiformia</taxon>
        <taxon>Chrysomeloidea</taxon>
        <taxon>Cerambycidae</taxon>
        <taxon>Lepturinae</taxon>
        <taxon>Rhagiini</taxon>
        <taxon>Rhamnusium</taxon>
    </lineage>
</organism>
<dbReference type="InterPro" id="IPR011989">
    <property type="entry name" value="ARM-like"/>
</dbReference>
<gene>
    <name evidence="2" type="ORF">NQ314_015857</name>
</gene>
<dbReference type="Gene3D" id="1.25.10.10">
    <property type="entry name" value="Leucine-rich Repeat Variant"/>
    <property type="match status" value="1"/>
</dbReference>
<dbReference type="InterPro" id="IPR057978">
    <property type="entry name" value="TPR_DAAF5"/>
</dbReference>
<dbReference type="InterPro" id="IPR016024">
    <property type="entry name" value="ARM-type_fold"/>
</dbReference>
<protein>
    <recommendedName>
        <fullName evidence="1">Dynein axonemal assembly factor 5 TPR repeats domain-containing protein</fullName>
    </recommendedName>
</protein>
<dbReference type="AlphaFoldDB" id="A0AAV8WX01"/>
<evidence type="ECO:0000259" key="1">
    <source>
        <dbReference type="Pfam" id="PF25757"/>
    </source>
</evidence>